<evidence type="ECO:0008006" key="3">
    <source>
        <dbReference type="Google" id="ProtNLM"/>
    </source>
</evidence>
<gene>
    <name evidence="1" type="ORF">vBKpMFBKp24_309</name>
</gene>
<accession>A0A7U0J654</accession>
<sequence length="751" mass="80088">MSDIFSQKISELQSSTGPSENAYFPLSEANNDFSEKVSITTLRETIGFENAFPTVAIALLATKESDVFFVYEDDKKENVLGYVNQGNGSYSALMTDSNTQLRYATSSFVVNSLFFLRGAESFEELRTIKPWYEGQRIKLKSYYVNGLTGGGEFVARLTGGVDDGGFIAAGEGYYWERAGDEISLNNYGVYYQDINANGKINFSNAVQSAINRAKNKKLPLITNFPSENHYVKGGIYLESGIDITGIKSIEGALPIIIDSSIFTGLNAIGYPGITWVLLNINGSLGTDGMIFGTSVGNQTLDTIAIRDLNPRSKPLGGQLHTFSGTTINGALCATGFDGPGVYLSNCYDSNIQDIRAIESGNISWWSISIDSYPKDSTSSLDTSNHLVIGSIEPHDCHERILNVNASASSVDHIHEEASYVTDTTTWGSATVSSNGFGWTNTLLAGWCSRFGVVRVLPKSTNTGKHVTTVVSDQISIDTFQTEGNLGLHFTYTNPVKGSSYGTIEVGTDLYITTNVPGSIGHCLVKGANSVVTQLSKKLNVRSMMITGSSSSLVDSGGVYGNLEAIVATIDSGVVSKGSITTLTSTGSTSLSNIGIVTLTLNGTRTTVKDCYISGVSSFSGDGVVSGTTLVGASSFSGSFTCFGIKTNANLSISNTSAQTYNFSLRDSFINGQLSITNYVKVNIDFVRVINLYISITSGFLLLSNIQMTGSLTGNVISSTNVPALGSSTTDPTNGNSYIFQSGGWKMINITA</sequence>
<protein>
    <recommendedName>
        <fullName evidence="3">Tail fibers protein</fullName>
    </recommendedName>
</protein>
<evidence type="ECO:0000313" key="1">
    <source>
        <dbReference type="EMBL" id="QQV92005.1"/>
    </source>
</evidence>
<dbReference type="EMBL" id="MW394391">
    <property type="protein sequence ID" value="QQV92005.1"/>
    <property type="molecule type" value="Genomic_DNA"/>
</dbReference>
<dbReference type="Proteomes" id="UP000596381">
    <property type="component" value="Segment"/>
</dbReference>
<organism evidence="1 2">
    <name type="scientific">Klebsiella phage vB_KpM_FBKp24</name>
    <dbReference type="NCBI Taxonomy" id="2801834"/>
    <lineage>
        <taxon>Viruses</taxon>
        <taxon>Duplodnaviria</taxon>
        <taxon>Heunggongvirae</taxon>
        <taxon>Uroviricota</taxon>
        <taxon>Caudoviricetes</taxon>
        <taxon>Chimalliviridae</taxon>
        <taxon>Maaswegvirus</taxon>
        <taxon>Maaswegvirus Kp24</taxon>
    </lineage>
</organism>
<proteinExistence type="predicted"/>
<reference evidence="1 2" key="1">
    <citation type="submission" date="2020-12" db="EMBL/GenBank/DDBJ databases">
        <title>Genomic characterization of four novel bacteriophages infecting Klebsiella pneumoniae.</title>
        <authorList>
            <person name="Estrada Bonilla B."/>
            <person name="Costa A.R."/>
            <person name="van Rossum T."/>
            <person name="Hagedoorn S."/>
            <person name="Wallinga H."/>
            <person name="Xiao M."/>
            <person name="Song W."/>
            <person name="Haas P.-J."/>
            <person name="Nobrega F.L."/>
            <person name="Brouns S.J.J."/>
        </authorList>
    </citation>
    <scope>NUCLEOTIDE SEQUENCE [LARGE SCALE GENOMIC DNA]</scope>
</reference>
<name>A0A7U0J654_9CAUD</name>
<evidence type="ECO:0000313" key="2">
    <source>
        <dbReference type="Proteomes" id="UP000596381"/>
    </source>
</evidence>
<keyword evidence="2" id="KW-1185">Reference proteome</keyword>